<feature type="non-terminal residue" evidence="5">
    <location>
        <position position="1"/>
    </location>
</feature>
<gene>
    <name evidence="5" type="ORF">METZ01_LOCUS63566</name>
</gene>
<sequence length="194" mass="22018">VTHQFDKLYDRVDGMVASLPLPLKEHIYRTRDLARRLGKIHGVDDKRCALGALSHDLARHLEGSQLLIQSREKNIPINLYELDSPVLLHGPLAAVWLESELGCDDGEVVNSVRYHTTGRPCMTHIEKIVFIADKVEPEKLAANPELVLVADKMEVDLDEGILEYLKLRVRSTMQQKGVVHPLALETWNYLIQKE</sequence>
<feature type="domain" description="HD" evidence="4">
    <location>
        <begin position="25"/>
        <end position="136"/>
    </location>
</feature>
<dbReference type="PANTHER" id="PTHR35795:SF1">
    <property type="entry name" value="BIS(5'-NUCLEOSYL)-TETRAPHOSPHATASE, SYMMETRICAL"/>
    <property type="match status" value="1"/>
</dbReference>
<dbReference type="PANTHER" id="PTHR35795">
    <property type="entry name" value="SLR1885 PROTEIN"/>
    <property type="match status" value="1"/>
</dbReference>
<reference evidence="5" key="1">
    <citation type="submission" date="2018-05" db="EMBL/GenBank/DDBJ databases">
        <authorList>
            <person name="Lanie J.A."/>
            <person name="Ng W.-L."/>
            <person name="Kazmierczak K.M."/>
            <person name="Andrzejewski T.M."/>
            <person name="Davidsen T.M."/>
            <person name="Wayne K.J."/>
            <person name="Tettelin H."/>
            <person name="Glass J.I."/>
            <person name="Rusch D."/>
            <person name="Podicherti R."/>
            <person name="Tsui H.-C.T."/>
            <person name="Winkler M.E."/>
        </authorList>
    </citation>
    <scope>NUCLEOTIDE SEQUENCE</scope>
</reference>
<dbReference type="Gene3D" id="1.10.3210.10">
    <property type="entry name" value="Hypothetical protein af1432"/>
    <property type="match status" value="1"/>
</dbReference>
<protein>
    <recommendedName>
        <fullName evidence="4">HD domain-containing protein</fullName>
    </recommendedName>
</protein>
<dbReference type="Pfam" id="PF01966">
    <property type="entry name" value="HD"/>
    <property type="match status" value="1"/>
</dbReference>
<keyword evidence="2" id="KW-0547">Nucleotide-binding</keyword>
<evidence type="ECO:0000313" key="5">
    <source>
        <dbReference type="EMBL" id="SVA10712.1"/>
    </source>
</evidence>
<dbReference type="GO" id="GO:0046872">
    <property type="term" value="F:metal ion binding"/>
    <property type="evidence" value="ECO:0007669"/>
    <property type="project" value="UniProtKB-KW"/>
</dbReference>
<keyword evidence="3" id="KW-0378">Hydrolase</keyword>
<dbReference type="GO" id="GO:0016787">
    <property type="term" value="F:hydrolase activity"/>
    <property type="evidence" value="ECO:0007669"/>
    <property type="project" value="UniProtKB-KW"/>
</dbReference>
<dbReference type="InterPro" id="IPR005249">
    <property type="entry name" value="YqeK"/>
</dbReference>
<evidence type="ECO:0000256" key="2">
    <source>
        <dbReference type="ARBA" id="ARBA00022741"/>
    </source>
</evidence>
<dbReference type="NCBIfam" id="TIGR00488">
    <property type="entry name" value="bis(5'-nucleosyl)-tetraphosphatase (symmetrical) YqeK"/>
    <property type="match status" value="1"/>
</dbReference>
<evidence type="ECO:0000259" key="4">
    <source>
        <dbReference type="Pfam" id="PF01966"/>
    </source>
</evidence>
<proteinExistence type="predicted"/>
<dbReference type="SUPFAM" id="SSF109604">
    <property type="entry name" value="HD-domain/PDEase-like"/>
    <property type="match status" value="1"/>
</dbReference>
<dbReference type="InterPro" id="IPR006674">
    <property type="entry name" value="HD_domain"/>
</dbReference>
<dbReference type="AlphaFoldDB" id="A0A381T3C7"/>
<accession>A0A381T3C7</accession>
<evidence type="ECO:0000256" key="1">
    <source>
        <dbReference type="ARBA" id="ARBA00022723"/>
    </source>
</evidence>
<evidence type="ECO:0000256" key="3">
    <source>
        <dbReference type="ARBA" id="ARBA00022801"/>
    </source>
</evidence>
<organism evidence="5">
    <name type="scientific">marine metagenome</name>
    <dbReference type="NCBI Taxonomy" id="408172"/>
    <lineage>
        <taxon>unclassified sequences</taxon>
        <taxon>metagenomes</taxon>
        <taxon>ecological metagenomes</taxon>
    </lineage>
</organism>
<keyword evidence="1" id="KW-0479">Metal-binding</keyword>
<name>A0A381T3C7_9ZZZZ</name>
<dbReference type="GO" id="GO:0000166">
    <property type="term" value="F:nucleotide binding"/>
    <property type="evidence" value="ECO:0007669"/>
    <property type="project" value="UniProtKB-KW"/>
</dbReference>
<dbReference type="InterPro" id="IPR051094">
    <property type="entry name" value="Diverse_Catalytic_Enzymes"/>
</dbReference>
<dbReference type="EMBL" id="UINC01003965">
    <property type="protein sequence ID" value="SVA10712.1"/>
    <property type="molecule type" value="Genomic_DNA"/>
</dbReference>